<evidence type="ECO:0000256" key="6">
    <source>
        <dbReference type="ARBA" id="ARBA00022692"/>
    </source>
</evidence>
<dbReference type="SUPFAM" id="SSF103473">
    <property type="entry name" value="MFS general substrate transporter"/>
    <property type="match status" value="1"/>
</dbReference>
<comment type="similarity">
    <text evidence="2">Belongs to the major facilitator superfamily. Organophosphate:Pi antiporter (OPA) (TC 2.A.1.4) family.</text>
</comment>
<dbReference type="InterPro" id="IPR044740">
    <property type="entry name" value="SLC37A1_2"/>
</dbReference>
<dbReference type="GO" id="GO:0005789">
    <property type="term" value="C:endoplasmic reticulum membrane"/>
    <property type="evidence" value="ECO:0007669"/>
    <property type="project" value="UniProtKB-SubCell"/>
</dbReference>
<evidence type="ECO:0000256" key="11">
    <source>
        <dbReference type="ARBA" id="ARBA00034251"/>
    </source>
</evidence>
<keyword evidence="8 14" id="KW-1133">Transmembrane helix</keyword>
<keyword evidence="9 14" id="KW-0472">Membrane</keyword>
<dbReference type="PANTHER" id="PTHR43184">
    <property type="entry name" value="MAJOR FACILITATOR SUPERFAMILY TRANSPORTER 16, ISOFORM B"/>
    <property type="match status" value="1"/>
</dbReference>
<proteinExistence type="inferred from homology"/>
<dbReference type="PIRSF" id="PIRSF002808">
    <property type="entry name" value="Hexose_phosphate_transp"/>
    <property type="match status" value="1"/>
</dbReference>
<dbReference type="FunFam" id="1.20.1250.20:FF:000050">
    <property type="entry name" value="glucose-6-phosphate exchanger SLC37A2 isoform X1"/>
    <property type="match status" value="1"/>
</dbReference>
<feature type="domain" description="Major facilitator superfamily (MFS) profile" evidence="15">
    <location>
        <begin position="30"/>
        <end position="454"/>
    </location>
</feature>
<evidence type="ECO:0000256" key="1">
    <source>
        <dbReference type="ARBA" id="ARBA00004477"/>
    </source>
</evidence>
<evidence type="ECO:0000256" key="7">
    <source>
        <dbReference type="ARBA" id="ARBA00022824"/>
    </source>
</evidence>
<dbReference type="Gene3D" id="1.20.1250.20">
    <property type="entry name" value="MFS general substrate transporter like domains"/>
    <property type="match status" value="2"/>
</dbReference>
<evidence type="ECO:0000256" key="3">
    <source>
        <dbReference type="ARBA" id="ARBA00022448"/>
    </source>
</evidence>
<evidence type="ECO:0000256" key="8">
    <source>
        <dbReference type="ARBA" id="ARBA00022989"/>
    </source>
</evidence>
<evidence type="ECO:0000256" key="4">
    <source>
        <dbReference type="ARBA" id="ARBA00022449"/>
    </source>
</evidence>
<feature type="transmembrane region" description="Helical" evidence="14">
    <location>
        <begin position="145"/>
        <end position="173"/>
    </location>
</feature>
<evidence type="ECO:0000313" key="17">
    <source>
        <dbReference type="Proteomes" id="UP000265100"/>
    </source>
</evidence>
<name>A0AAX7SUX2_ASTCA</name>
<dbReference type="Ensembl" id="ENSACLT00000060100.1">
    <property type="protein sequence ID" value="ENSACLP00000046136.1"/>
    <property type="gene ID" value="ENSACLG00000016565.2"/>
</dbReference>
<evidence type="ECO:0000256" key="9">
    <source>
        <dbReference type="ARBA" id="ARBA00023136"/>
    </source>
</evidence>
<dbReference type="FunFam" id="1.20.1250.20:FF:000028">
    <property type="entry name" value="Sugar phosphate exchanger 3 isoform 1"/>
    <property type="match status" value="1"/>
</dbReference>
<evidence type="ECO:0000256" key="10">
    <source>
        <dbReference type="ARBA" id="ARBA00023180"/>
    </source>
</evidence>
<feature type="transmembrane region" description="Helical" evidence="14">
    <location>
        <begin position="360"/>
        <end position="385"/>
    </location>
</feature>
<evidence type="ECO:0000256" key="12">
    <source>
        <dbReference type="ARBA" id="ARBA00039218"/>
    </source>
</evidence>
<sequence>MKMKSSLAPGIRLITNFSRDSWYRGFILILTFLFYTAYHLSRKPISIVKSELHRNCSNVIQPKDINITNNVTWCDWPPFDQDNYQTLFGVLDNCFLVAYAIGMFFSGIFGERLPLRYYLSIGMLMSGLFTCLFGLGFYWNIHSLGYYAFVQVMNGLVQTTGWPAVVACVGNWFGKGKRGFIMGVWNSHTSVGNILGSLIAGVFVSTAWGLSFIVPGIIIACTGVLCFFFLVEKPEDVNCSSPQHHVSYKSNVSAGNSNDSVGIINGVVEFSLCLLFAKLVSYTFLYWLPLYISNVAHFEAKEAGDMSTLFDVGGILGILAGLVSDYTGGRASTCCVMLVVAAPMLFLYNNIGQRSLGTTIGMLLLCGALVNGPYALITTAVSADLGTHESLKGNARALSTVTAIIDGTGSIGAALGPLLAGVISPTGWNNVFYMLISADVLACLVREQSLSVHSHRINLFLFNANANQLI</sequence>
<keyword evidence="10" id="KW-0325">Glycoprotein</keyword>
<dbReference type="GO" id="GO:0035435">
    <property type="term" value="P:phosphate ion transmembrane transport"/>
    <property type="evidence" value="ECO:0007669"/>
    <property type="project" value="TreeGrafter"/>
</dbReference>
<keyword evidence="6 14" id="KW-0812">Transmembrane</keyword>
<comment type="catalytic activity">
    <reaction evidence="11">
        <text>D-glucose 6-phosphate(in) + phosphate(out) = D-glucose 6-phosphate(out) + phosphate(in)</text>
        <dbReference type="Rhea" id="RHEA:71535"/>
        <dbReference type="ChEBI" id="CHEBI:43474"/>
        <dbReference type="ChEBI" id="CHEBI:61548"/>
    </reaction>
</comment>
<feature type="transmembrane region" description="Helical" evidence="14">
    <location>
        <begin position="210"/>
        <end position="231"/>
    </location>
</feature>
<feature type="transmembrane region" description="Helical" evidence="14">
    <location>
        <begin position="21"/>
        <end position="40"/>
    </location>
</feature>
<keyword evidence="5" id="KW-0762">Sugar transport</keyword>
<dbReference type="PANTHER" id="PTHR43184:SF9">
    <property type="entry name" value="GLUCOSE-6-PHOSPHATE EXCHANGER SLC37A2"/>
    <property type="match status" value="1"/>
</dbReference>
<evidence type="ECO:0000256" key="13">
    <source>
        <dbReference type="ARBA" id="ARBA00042041"/>
    </source>
</evidence>
<dbReference type="GeneTree" id="ENSGT00940000158657"/>
<evidence type="ECO:0000256" key="5">
    <source>
        <dbReference type="ARBA" id="ARBA00022597"/>
    </source>
</evidence>
<organism evidence="16 17">
    <name type="scientific">Astatotilapia calliptera</name>
    <name type="common">Eastern happy</name>
    <name type="synonym">Chromis callipterus</name>
    <dbReference type="NCBI Taxonomy" id="8154"/>
    <lineage>
        <taxon>Eukaryota</taxon>
        <taxon>Metazoa</taxon>
        <taxon>Chordata</taxon>
        <taxon>Craniata</taxon>
        <taxon>Vertebrata</taxon>
        <taxon>Euteleostomi</taxon>
        <taxon>Actinopterygii</taxon>
        <taxon>Neopterygii</taxon>
        <taxon>Teleostei</taxon>
        <taxon>Neoteleostei</taxon>
        <taxon>Acanthomorphata</taxon>
        <taxon>Ovalentaria</taxon>
        <taxon>Cichlomorphae</taxon>
        <taxon>Cichliformes</taxon>
        <taxon>Cichlidae</taxon>
        <taxon>African cichlids</taxon>
        <taxon>Pseudocrenilabrinae</taxon>
        <taxon>Haplochromini</taxon>
        <taxon>Astatotilapia</taxon>
    </lineage>
</organism>
<dbReference type="InterPro" id="IPR036259">
    <property type="entry name" value="MFS_trans_sf"/>
</dbReference>
<dbReference type="AlphaFoldDB" id="A0AAX7SUX2"/>
<reference evidence="16" key="3">
    <citation type="submission" date="2025-09" db="UniProtKB">
        <authorList>
            <consortium name="Ensembl"/>
        </authorList>
    </citation>
    <scope>IDENTIFICATION</scope>
</reference>
<protein>
    <recommendedName>
        <fullName evidence="12">Glucose-6-phosphate exchanger SLC37A2</fullName>
    </recommendedName>
    <alternativeName>
        <fullName evidence="13">Solute carrier family 37 member 2</fullName>
    </alternativeName>
</protein>
<keyword evidence="4" id="KW-0050">Antiport</keyword>
<evidence type="ECO:0000256" key="14">
    <source>
        <dbReference type="SAM" id="Phobius"/>
    </source>
</evidence>
<keyword evidence="17" id="KW-1185">Reference proteome</keyword>
<reference evidence="16" key="1">
    <citation type="submission" date="2018-05" db="EMBL/GenBank/DDBJ databases">
        <authorList>
            <person name="Datahose"/>
        </authorList>
    </citation>
    <scope>NUCLEOTIDE SEQUENCE</scope>
</reference>
<reference evidence="16" key="2">
    <citation type="submission" date="2025-08" db="UniProtKB">
        <authorList>
            <consortium name="Ensembl"/>
        </authorList>
    </citation>
    <scope>IDENTIFICATION</scope>
</reference>
<feature type="transmembrane region" description="Helical" evidence="14">
    <location>
        <begin position="86"/>
        <end position="105"/>
    </location>
</feature>
<accession>A0AAX7SUX2</accession>
<dbReference type="GO" id="GO:0061513">
    <property type="term" value="F:glucose 6-phosphate:phosphate antiporter activity"/>
    <property type="evidence" value="ECO:0007669"/>
    <property type="project" value="InterPro"/>
</dbReference>
<comment type="subcellular location">
    <subcellularLocation>
        <location evidence="1">Endoplasmic reticulum membrane</location>
        <topology evidence="1">Multi-pass membrane protein</topology>
    </subcellularLocation>
</comment>
<dbReference type="PROSITE" id="PS50850">
    <property type="entry name" value="MFS"/>
    <property type="match status" value="1"/>
</dbReference>
<feature type="transmembrane region" description="Helical" evidence="14">
    <location>
        <begin position="331"/>
        <end position="348"/>
    </location>
</feature>
<dbReference type="Pfam" id="PF07690">
    <property type="entry name" value="MFS_1"/>
    <property type="match status" value="1"/>
</dbReference>
<dbReference type="InterPro" id="IPR011701">
    <property type="entry name" value="MFS"/>
</dbReference>
<feature type="transmembrane region" description="Helical" evidence="14">
    <location>
        <begin position="185"/>
        <end position="204"/>
    </location>
</feature>
<keyword evidence="7" id="KW-0256">Endoplasmic reticulum</keyword>
<dbReference type="CDD" id="cd17344">
    <property type="entry name" value="MFS_SLC37A1_2"/>
    <property type="match status" value="1"/>
</dbReference>
<keyword evidence="3" id="KW-0813">Transport</keyword>
<evidence type="ECO:0000313" key="16">
    <source>
        <dbReference type="Ensembl" id="ENSACLP00000046136.1"/>
    </source>
</evidence>
<dbReference type="InterPro" id="IPR000849">
    <property type="entry name" value="Sugar_P_transporter"/>
</dbReference>
<evidence type="ECO:0000259" key="15">
    <source>
        <dbReference type="PROSITE" id="PS50850"/>
    </source>
</evidence>
<gene>
    <name evidence="16" type="primary">SLC37A2</name>
</gene>
<dbReference type="Proteomes" id="UP000265100">
    <property type="component" value="Chromosome 10"/>
</dbReference>
<feature type="transmembrane region" description="Helical" evidence="14">
    <location>
        <begin position="117"/>
        <end position="139"/>
    </location>
</feature>
<dbReference type="InterPro" id="IPR020846">
    <property type="entry name" value="MFS_dom"/>
</dbReference>
<evidence type="ECO:0000256" key="2">
    <source>
        <dbReference type="ARBA" id="ARBA00009598"/>
    </source>
</evidence>
<feature type="transmembrane region" description="Helical" evidence="14">
    <location>
        <begin position="267"/>
        <end position="288"/>
    </location>
</feature>
<feature type="transmembrane region" description="Helical" evidence="14">
    <location>
        <begin position="397"/>
        <end position="420"/>
    </location>
</feature>